<proteinExistence type="predicted"/>
<feature type="compositionally biased region" description="Polar residues" evidence="1">
    <location>
        <begin position="406"/>
        <end position="422"/>
    </location>
</feature>
<feature type="compositionally biased region" description="Polar residues" evidence="1">
    <location>
        <begin position="53"/>
        <end position="80"/>
    </location>
</feature>
<feature type="region of interest" description="Disordered" evidence="1">
    <location>
        <begin position="31"/>
        <end position="112"/>
    </location>
</feature>
<gene>
    <name evidence="2" type="ORF">NAEGRDRAFT_72934</name>
</gene>
<evidence type="ECO:0000313" key="3">
    <source>
        <dbReference type="Proteomes" id="UP000006671"/>
    </source>
</evidence>
<reference evidence="2 3" key="1">
    <citation type="journal article" date="2010" name="Cell">
        <title>The genome of Naegleria gruberi illuminates early eukaryotic versatility.</title>
        <authorList>
            <person name="Fritz-Laylin L.K."/>
            <person name="Prochnik S.E."/>
            <person name="Ginger M.L."/>
            <person name="Dacks J.B."/>
            <person name="Carpenter M.L."/>
            <person name="Field M.C."/>
            <person name="Kuo A."/>
            <person name="Paredez A."/>
            <person name="Chapman J."/>
            <person name="Pham J."/>
            <person name="Shu S."/>
            <person name="Neupane R."/>
            <person name="Cipriano M."/>
            <person name="Mancuso J."/>
            <person name="Tu H."/>
            <person name="Salamov A."/>
            <person name="Lindquist E."/>
            <person name="Shapiro H."/>
            <person name="Lucas S."/>
            <person name="Grigoriev I.V."/>
            <person name="Cande W.Z."/>
            <person name="Fulton C."/>
            <person name="Rokhsar D.S."/>
            <person name="Dawson S.C."/>
        </authorList>
    </citation>
    <scope>NUCLEOTIDE SEQUENCE [LARGE SCALE GENOMIC DNA]</scope>
    <source>
        <strain evidence="2 3">NEG-M</strain>
    </source>
</reference>
<feature type="region of interest" description="Disordered" evidence="1">
    <location>
        <begin position="349"/>
        <end position="432"/>
    </location>
</feature>
<dbReference type="GeneID" id="8858480"/>
<feature type="compositionally biased region" description="Low complexity" evidence="1">
    <location>
        <begin position="35"/>
        <end position="52"/>
    </location>
</feature>
<dbReference type="KEGG" id="ngr:NAEGRDRAFT_72934"/>
<evidence type="ECO:0000256" key="1">
    <source>
        <dbReference type="SAM" id="MobiDB-lite"/>
    </source>
</evidence>
<protein>
    <submittedName>
        <fullName evidence="2">Predicted protein</fullName>
    </submittedName>
</protein>
<dbReference type="VEuPathDB" id="AmoebaDB:NAEGRDRAFT_72934"/>
<accession>D2VV92</accession>
<dbReference type="RefSeq" id="XP_002672013.1">
    <property type="nucleotide sequence ID" value="XM_002671967.1"/>
</dbReference>
<sequence length="470" mass="53468">MNPSQFSMLNDVSNGFRRSLSFDSVNHQASTNLANNTSSPSPTCSTSSPSSNMKQQTISFHSQPNNAPQHAFNMNNSRLRQQQQQQQQFNNNSPTMPLSPHPIHHQQQQSPDQANIQALINIVIQQPENMRMINNTNNDLMMESSPGIPNNEYESFNKMQIDDITCTTSPALSDQNNTNSINNTSHHNNVNGTFVLKEESLDDLLEEGLRKYRHVRKARSLDESSTSFTNLMLQTSKQIPTSSRNQLMEEPASHRMFDPQLNLPFNTCNNYNNSSSMNNLSMNMTNPPQHVKNMLTPPEISEFSQNLYHQRVFMSQNPLISKTHLQPSQSYRRNSMFEMSQTNNSLSSFNNFHLGSIPSPDNNNTNNNMQYQGSDSDSSSNFQLTTPSISVTNLSNNNTGKKKRITITNSNVPQSFDFNQRRNSSSSNSSVTFNTNEYQDFYHGIHETQQKDKKRKALKFTEFTPNNLKR</sequence>
<feature type="compositionally biased region" description="Low complexity" evidence="1">
    <location>
        <begin position="349"/>
        <end position="368"/>
    </location>
</feature>
<name>D2VV92_NAEGR</name>
<dbReference type="OrthoDB" id="10683086at2759"/>
<feature type="compositionally biased region" description="Polar residues" evidence="1">
    <location>
        <begin position="369"/>
        <end position="399"/>
    </location>
</feature>
<dbReference type="EMBL" id="GG738901">
    <property type="protein sequence ID" value="EFC39269.1"/>
    <property type="molecule type" value="Genomic_DNA"/>
</dbReference>
<dbReference type="AlphaFoldDB" id="D2VV92"/>
<keyword evidence="3" id="KW-1185">Reference proteome</keyword>
<dbReference type="InParanoid" id="D2VV92"/>
<organism evidence="3">
    <name type="scientific">Naegleria gruberi</name>
    <name type="common">Amoeba</name>
    <dbReference type="NCBI Taxonomy" id="5762"/>
    <lineage>
        <taxon>Eukaryota</taxon>
        <taxon>Discoba</taxon>
        <taxon>Heterolobosea</taxon>
        <taxon>Tetramitia</taxon>
        <taxon>Eutetramitia</taxon>
        <taxon>Vahlkampfiidae</taxon>
        <taxon>Naegleria</taxon>
    </lineage>
</organism>
<evidence type="ECO:0000313" key="2">
    <source>
        <dbReference type="EMBL" id="EFC39269.1"/>
    </source>
</evidence>
<dbReference type="Proteomes" id="UP000006671">
    <property type="component" value="Unassembled WGS sequence"/>
</dbReference>